<evidence type="ECO:0000313" key="2">
    <source>
        <dbReference type="Proteomes" id="UP000199073"/>
    </source>
</evidence>
<evidence type="ECO:0000313" key="1">
    <source>
        <dbReference type="EMBL" id="SDP03675.1"/>
    </source>
</evidence>
<keyword evidence="2" id="KW-1185">Reference proteome</keyword>
<dbReference type="AlphaFoldDB" id="A0A1H0PG98"/>
<dbReference type="Gene3D" id="3.30.160.150">
    <property type="entry name" value="Lipoprotein like domain"/>
    <property type="match status" value="1"/>
</dbReference>
<dbReference type="Proteomes" id="UP000199073">
    <property type="component" value="Unassembled WGS sequence"/>
</dbReference>
<dbReference type="OrthoDB" id="5431437at2"/>
<accession>A0A1H0PG98</accession>
<dbReference type="GO" id="GO:0043165">
    <property type="term" value="P:Gram-negative-bacterium-type cell outer membrane assembly"/>
    <property type="evidence" value="ECO:0007669"/>
    <property type="project" value="InterPro"/>
</dbReference>
<dbReference type="RefSeq" id="WP_092221679.1">
    <property type="nucleotide sequence ID" value="NZ_FNJI01000009.1"/>
</dbReference>
<proteinExistence type="predicted"/>
<dbReference type="InterPro" id="IPR007485">
    <property type="entry name" value="LPS_assembly_LptE"/>
</dbReference>
<organism evidence="1 2">
    <name type="scientific">Desulforhopalus singaporensis</name>
    <dbReference type="NCBI Taxonomy" id="91360"/>
    <lineage>
        <taxon>Bacteria</taxon>
        <taxon>Pseudomonadati</taxon>
        <taxon>Thermodesulfobacteriota</taxon>
        <taxon>Desulfobulbia</taxon>
        <taxon>Desulfobulbales</taxon>
        <taxon>Desulfocapsaceae</taxon>
        <taxon>Desulforhopalus</taxon>
    </lineage>
</organism>
<name>A0A1H0PG98_9BACT</name>
<dbReference type="Pfam" id="PF04390">
    <property type="entry name" value="LptE"/>
    <property type="match status" value="1"/>
</dbReference>
<gene>
    <name evidence="1" type="ORF">SAMN05660330_01647</name>
</gene>
<sequence length="173" mass="19841">MKFILRMLPLVLVLLLVSQCGYKNPNIYNGPHKTIYVAQWKNRTSELELDQKIYRSLTEWFEKSGSISTVRQKGGSDLILAGEVISIELPSLSYYNSSNASEVKVRLRVRYILKEIATNRILVEVPDETWTEEYFVSSSSSTNMDNEEDALDIIVEDLSKKIYQRTVSLLPTL</sequence>
<protein>
    <submittedName>
        <fullName evidence="1">Lipopolysaccharide-assembly</fullName>
    </submittedName>
</protein>
<reference evidence="1 2" key="1">
    <citation type="submission" date="2016-10" db="EMBL/GenBank/DDBJ databases">
        <authorList>
            <person name="de Groot N.N."/>
        </authorList>
    </citation>
    <scope>NUCLEOTIDE SEQUENCE [LARGE SCALE GENOMIC DNA]</scope>
    <source>
        <strain evidence="1 2">DSM 12130</strain>
    </source>
</reference>
<dbReference type="STRING" id="91360.SAMN05660330_01647"/>
<dbReference type="EMBL" id="FNJI01000009">
    <property type="protein sequence ID" value="SDP03675.1"/>
    <property type="molecule type" value="Genomic_DNA"/>
</dbReference>
<dbReference type="GO" id="GO:0019867">
    <property type="term" value="C:outer membrane"/>
    <property type="evidence" value="ECO:0007669"/>
    <property type="project" value="InterPro"/>
</dbReference>